<reference evidence="1 2" key="1">
    <citation type="submission" date="2018-06" db="EMBL/GenBank/DDBJ databases">
        <title>Freshwater and sediment microbial communities from various areas in North America, analyzing microbe dynamics in response to fracking.</title>
        <authorList>
            <person name="Lamendella R."/>
        </authorList>
    </citation>
    <scope>NUCLEOTIDE SEQUENCE [LARGE SCALE GENOMIC DNA]</scope>
    <source>
        <strain evidence="1 2">97B</strain>
    </source>
</reference>
<dbReference type="NCBIfam" id="TIGR01484">
    <property type="entry name" value="HAD-SF-IIB"/>
    <property type="match status" value="1"/>
</dbReference>
<proteinExistence type="predicted"/>
<evidence type="ECO:0000313" key="1">
    <source>
        <dbReference type="EMBL" id="RBP04869.1"/>
    </source>
</evidence>
<dbReference type="InterPro" id="IPR000150">
    <property type="entry name" value="Cof"/>
</dbReference>
<dbReference type="EMBL" id="QNRJ01000005">
    <property type="protein sequence ID" value="RBP04869.1"/>
    <property type="molecule type" value="Genomic_DNA"/>
</dbReference>
<dbReference type="RefSeq" id="WP_113969297.1">
    <property type="nucleotide sequence ID" value="NZ_QNRJ01000005.1"/>
</dbReference>
<accession>A0A366ETP2</accession>
<dbReference type="PANTHER" id="PTHR10000:SF55">
    <property type="entry name" value="5-AMINO-6-(5-PHOSPHO-D-RIBITYLAMINO)URACIL PHOSPHATASE YCSE"/>
    <property type="match status" value="1"/>
</dbReference>
<dbReference type="InterPro" id="IPR036412">
    <property type="entry name" value="HAD-like_sf"/>
</dbReference>
<dbReference type="SUPFAM" id="SSF56784">
    <property type="entry name" value="HAD-like"/>
    <property type="match status" value="1"/>
</dbReference>
<name>A0A366ETP2_9BACI</name>
<organism evidence="1 2">
    <name type="scientific">Rossellomorea aquimaris</name>
    <dbReference type="NCBI Taxonomy" id="189382"/>
    <lineage>
        <taxon>Bacteria</taxon>
        <taxon>Bacillati</taxon>
        <taxon>Bacillota</taxon>
        <taxon>Bacilli</taxon>
        <taxon>Bacillales</taxon>
        <taxon>Bacillaceae</taxon>
        <taxon>Rossellomorea</taxon>
    </lineage>
</organism>
<dbReference type="Gene3D" id="3.40.50.1000">
    <property type="entry name" value="HAD superfamily/HAD-like"/>
    <property type="match status" value="1"/>
</dbReference>
<dbReference type="AlphaFoldDB" id="A0A366ETP2"/>
<dbReference type="CDD" id="cd07516">
    <property type="entry name" value="HAD_Pase"/>
    <property type="match status" value="1"/>
</dbReference>
<comment type="caution">
    <text evidence="1">The sequence shown here is derived from an EMBL/GenBank/DDBJ whole genome shotgun (WGS) entry which is preliminary data.</text>
</comment>
<protein>
    <recommendedName>
        <fullName evidence="3">Hydrolase</fullName>
    </recommendedName>
</protein>
<dbReference type="PROSITE" id="PS01229">
    <property type="entry name" value="COF_2"/>
    <property type="match status" value="1"/>
</dbReference>
<dbReference type="PANTHER" id="PTHR10000">
    <property type="entry name" value="PHOSPHOSERINE PHOSPHATASE"/>
    <property type="match status" value="1"/>
</dbReference>
<dbReference type="SFLD" id="SFLDS00003">
    <property type="entry name" value="Haloacid_Dehalogenase"/>
    <property type="match status" value="1"/>
</dbReference>
<dbReference type="GO" id="GO:0005829">
    <property type="term" value="C:cytosol"/>
    <property type="evidence" value="ECO:0007669"/>
    <property type="project" value="TreeGrafter"/>
</dbReference>
<dbReference type="NCBIfam" id="TIGR00099">
    <property type="entry name" value="Cof-subfamily"/>
    <property type="match status" value="1"/>
</dbReference>
<dbReference type="OrthoDB" id="9806027at2"/>
<dbReference type="SFLD" id="SFLDG01140">
    <property type="entry name" value="C2.B:_Phosphomannomutase_and_P"/>
    <property type="match status" value="1"/>
</dbReference>
<gene>
    <name evidence="1" type="ORF">DET59_105158</name>
</gene>
<dbReference type="Pfam" id="PF08282">
    <property type="entry name" value="Hydrolase_3"/>
    <property type="match status" value="1"/>
</dbReference>
<sequence length="290" mass="31815">MITCIATDMDGTLLNENQEISEANKQAILDAQRQGIEVIVATGRSYEEARFVIKDAGISCDIICANGAEVRDKKGEVVYQAGIESALAKEIATALNETGIYFEIYTDQGTYTENYEMGIELIVDIFKTANPDVSEEQVRQTAKERFEKGHIKLVDDYGVLFDDSSQLVYKFLVFSFDEKQLTEANEKLNDIIGIAISSSGKENIEVNSLEAQKGVALEKLLNDKGLSAEHAMAMGDNLNDLSMMKAVGRPVAMGNALDQIKEFCPFITATNREDGVAKAIQEALQQTANS</sequence>
<dbReference type="InterPro" id="IPR006379">
    <property type="entry name" value="HAD-SF_hydro_IIB"/>
</dbReference>
<evidence type="ECO:0000313" key="2">
    <source>
        <dbReference type="Proteomes" id="UP000252118"/>
    </source>
</evidence>
<dbReference type="GO" id="GO:0000287">
    <property type="term" value="F:magnesium ion binding"/>
    <property type="evidence" value="ECO:0007669"/>
    <property type="project" value="TreeGrafter"/>
</dbReference>
<dbReference type="InterPro" id="IPR023214">
    <property type="entry name" value="HAD_sf"/>
</dbReference>
<dbReference type="Gene3D" id="3.30.1240.10">
    <property type="match status" value="1"/>
</dbReference>
<evidence type="ECO:0008006" key="3">
    <source>
        <dbReference type="Google" id="ProtNLM"/>
    </source>
</evidence>
<dbReference type="Proteomes" id="UP000252118">
    <property type="component" value="Unassembled WGS sequence"/>
</dbReference>
<dbReference type="GO" id="GO:0016791">
    <property type="term" value="F:phosphatase activity"/>
    <property type="evidence" value="ECO:0007669"/>
    <property type="project" value="TreeGrafter"/>
</dbReference>